<name>A0A0D9XBU1_9ORYZ</name>
<feature type="domain" description="Major facilitator superfamily (MFS) profile" evidence="10">
    <location>
        <begin position="27"/>
        <end position="444"/>
    </location>
</feature>
<evidence type="ECO:0000256" key="6">
    <source>
        <dbReference type="ARBA" id="ARBA00022847"/>
    </source>
</evidence>
<dbReference type="InterPro" id="IPR036259">
    <property type="entry name" value="MFS_trans_sf"/>
</dbReference>
<dbReference type="EnsemblPlants" id="LPERR09G02040.1">
    <property type="protein sequence ID" value="LPERR09G02040.1"/>
    <property type="gene ID" value="LPERR09G02040"/>
</dbReference>
<keyword evidence="7 9" id="KW-1133">Transmembrane helix</keyword>
<dbReference type="GO" id="GO:0015293">
    <property type="term" value="F:symporter activity"/>
    <property type="evidence" value="ECO:0007669"/>
    <property type="project" value="UniProtKB-KW"/>
</dbReference>
<evidence type="ECO:0000256" key="9">
    <source>
        <dbReference type="SAM" id="Phobius"/>
    </source>
</evidence>
<dbReference type="GO" id="GO:0016020">
    <property type="term" value="C:membrane"/>
    <property type="evidence" value="ECO:0007669"/>
    <property type="project" value="UniProtKB-SubCell"/>
</dbReference>
<proteinExistence type="inferred from homology"/>
<dbReference type="CDD" id="cd17361">
    <property type="entry name" value="MFS_STP"/>
    <property type="match status" value="1"/>
</dbReference>
<comment type="similarity">
    <text evidence="2">Belongs to the major facilitator superfamily. Sugar transporter (TC 2.A.1.1) family.</text>
</comment>
<dbReference type="PRINTS" id="PR00171">
    <property type="entry name" value="SUGRTRNSPORT"/>
</dbReference>
<dbReference type="AlphaFoldDB" id="A0A0D9XBU1"/>
<reference evidence="11 12" key="2">
    <citation type="submission" date="2013-12" db="EMBL/GenBank/DDBJ databases">
        <authorList>
            <person name="Yu Y."/>
            <person name="Lee S."/>
            <person name="de Baynast K."/>
            <person name="Wissotski M."/>
            <person name="Liu L."/>
            <person name="Talag J."/>
            <person name="Goicoechea J."/>
            <person name="Angelova A."/>
            <person name="Jetty R."/>
            <person name="Kudrna D."/>
            <person name="Golser W."/>
            <person name="Rivera L."/>
            <person name="Zhang J."/>
            <person name="Wing R."/>
        </authorList>
    </citation>
    <scope>NUCLEOTIDE SEQUENCE</scope>
</reference>
<keyword evidence="6" id="KW-0769">Symport</keyword>
<feature type="transmembrane region" description="Helical" evidence="9">
    <location>
        <begin position="421"/>
        <end position="440"/>
    </location>
</feature>
<protein>
    <recommendedName>
        <fullName evidence="10">Major facilitator superfamily (MFS) profile domain-containing protein</fullName>
    </recommendedName>
</protein>
<organism evidence="11 12">
    <name type="scientific">Leersia perrieri</name>
    <dbReference type="NCBI Taxonomy" id="77586"/>
    <lineage>
        <taxon>Eukaryota</taxon>
        <taxon>Viridiplantae</taxon>
        <taxon>Streptophyta</taxon>
        <taxon>Embryophyta</taxon>
        <taxon>Tracheophyta</taxon>
        <taxon>Spermatophyta</taxon>
        <taxon>Magnoliopsida</taxon>
        <taxon>Liliopsida</taxon>
        <taxon>Poales</taxon>
        <taxon>Poaceae</taxon>
        <taxon>BOP clade</taxon>
        <taxon>Oryzoideae</taxon>
        <taxon>Oryzeae</taxon>
        <taxon>Oryzinae</taxon>
        <taxon>Leersia</taxon>
    </lineage>
</organism>
<dbReference type="Gene3D" id="1.20.1250.20">
    <property type="entry name" value="MFS general substrate transporter like domains"/>
    <property type="match status" value="2"/>
</dbReference>
<comment type="subcellular location">
    <subcellularLocation>
        <location evidence="1">Membrane</location>
        <topology evidence="1">Multi-pass membrane protein</topology>
    </subcellularLocation>
</comment>
<keyword evidence="12" id="KW-1185">Reference proteome</keyword>
<feature type="transmembrane region" description="Helical" evidence="9">
    <location>
        <begin position="392"/>
        <end position="414"/>
    </location>
</feature>
<feature type="transmembrane region" description="Helical" evidence="9">
    <location>
        <begin position="112"/>
        <end position="131"/>
    </location>
</feature>
<dbReference type="InterPro" id="IPR005828">
    <property type="entry name" value="MFS_sugar_transport-like"/>
</dbReference>
<evidence type="ECO:0000313" key="12">
    <source>
        <dbReference type="Proteomes" id="UP000032180"/>
    </source>
</evidence>
<dbReference type="InterPro" id="IPR044778">
    <property type="entry name" value="MFS_STP/MST-like_plant"/>
</dbReference>
<dbReference type="InterPro" id="IPR020846">
    <property type="entry name" value="MFS_dom"/>
</dbReference>
<evidence type="ECO:0000256" key="2">
    <source>
        <dbReference type="ARBA" id="ARBA00010992"/>
    </source>
</evidence>
<dbReference type="STRING" id="77586.A0A0D9XBU1"/>
<dbReference type="HOGENOM" id="CLU_001265_30_5_1"/>
<feature type="transmembrane region" description="Helical" evidence="9">
    <location>
        <begin position="290"/>
        <end position="311"/>
    </location>
</feature>
<reference evidence="11" key="3">
    <citation type="submission" date="2015-04" db="UniProtKB">
        <authorList>
            <consortium name="EnsemblPlants"/>
        </authorList>
    </citation>
    <scope>IDENTIFICATION</scope>
</reference>
<dbReference type="SUPFAM" id="SSF103473">
    <property type="entry name" value="MFS general substrate transporter"/>
    <property type="match status" value="1"/>
</dbReference>
<evidence type="ECO:0000313" key="11">
    <source>
        <dbReference type="EnsemblPlants" id="LPERR09G02040.1"/>
    </source>
</evidence>
<dbReference type="Pfam" id="PF00083">
    <property type="entry name" value="Sugar_tr"/>
    <property type="match status" value="2"/>
</dbReference>
<dbReference type="InterPro" id="IPR003663">
    <property type="entry name" value="Sugar/inositol_transpt"/>
</dbReference>
<dbReference type="PROSITE" id="PS00217">
    <property type="entry name" value="SUGAR_TRANSPORT_2"/>
    <property type="match status" value="1"/>
</dbReference>
<keyword evidence="8 9" id="KW-0472">Membrane</keyword>
<feature type="transmembrane region" description="Helical" evidence="9">
    <location>
        <begin position="81"/>
        <end position="105"/>
    </location>
</feature>
<evidence type="ECO:0000256" key="3">
    <source>
        <dbReference type="ARBA" id="ARBA00022448"/>
    </source>
</evidence>
<dbReference type="Proteomes" id="UP000032180">
    <property type="component" value="Chromosome 9"/>
</dbReference>
<feature type="transmembrane region" description="Helical" evidence="9">
    <location>
        <begin position="317"/>
        <end position="340"/>
    </location>
</feature>
<keyword evidence="3" id="KW-0813">Transport</keyword>
<evidence type="ECO:0000256" key="1">
    <source>
        <dbReference type="ARBA" id="ARBA00004141"/>
    </source>
</evidence>
<dbReference type="PROSITE" id="PS00216">
    <property type="entry name" value="SUGAR_TRANSPORT_1"/>
    <property type="match status" value="1"/>
</dbReference>
<keyword evidence="5 9" id="KW-0812">Transmembrane</keyword>
<dbReference type="PROSITE" id="PS50850">
    <property type="entry name" value="MFS"/>
    <property type="match status" value="1"/>
</dbReference>
<evidence type="ECO:0000256" key="8">
    <source>
        <dbReference type="ARBA" id="ARBA00023136"/>
    </source>
</evidence>
<evidence type="ECO:0000259" key="10">
    <source>
        <dbReference type="PROSITE" id="PS50850"/>
    </source>
</evidence>
<feature type="transmembrane region" description="Helical" evidence="9">
    <location>
        <begin position="352"/>
        <end position="372"/>
    </location>
</feature>
<keyword evidence="4" id="KW-0762">Sugar transport</keyword>
<evidence type="ECO:0000256" key="7">
    <source>
        <dbReference type="ARBA" id="ARBA00022989"/>
    </source>
</evidence>
<dbReference type="InterPro" id="IPR045262">
    <property type="entry name" value="STP/PLT_plant"/>
</dbReference>
<dbReference type="eggNOG" id="KOG0254">
    <property type="taxonomic scope" value="Eukaryota"/>
</dbReference>
<dbReference type="GO" id="GO:0015145">
    <property type="term" value="F:monosaccharide transmembrane transporter activity"/>
    <property type="evidence" value="ECO:0007669"/>
    <property type="project" value="InterPro"/>
</dbReference>
<evidence type="ECO:0000256" key="4">
    <source>
        <dbReference type="ARBA" id="ARBA00022597"/>
    </source>
</evidence>
<dbReference type="PANTHER" id="PTHR23500">
    <property type="entry name" value="SOLUTE CARRIER FAMILY 2, FACILITATED GLUCOSE TRANSPORTER"/>
    <property type="match status" value="1"/>
</dbReference>
<dbReference type="PANTHER" id="PTHR23500:SF478">
    <property type="entry name" value="OS07G0131250 PROTEIN"/>
    <property type="match status" value="1"/>
</dbReference>
<dbReference type="InterPro" id="IPR005829">
    <property type="entry name" value="Sugar_transporter_CS"/>
</dbReference>
<sequence>MAAGSVPESQDLPRRYGGRVTAFVVLSCITAGMGGVIFGYDIGVSGGVTSMDGFLSKFFPEVYRRMKGTSVSNYCKFDSELLTAFTSSLYIAGLLTTFLASWVTARCGRRPSMIIAGTAILAGSAIGGSAVDISMVILGRVLLGVGLGFGNQAVPLYLSEMAPPLHRGAFSNGFQLCVGIGAVSARITNFFTQKIRQGWGWRVSLAVAAVPGGFLTLGALFLPETPNSLLQQRKDKNRVRVLLTRIRGVHDVEDELEDIAAAINDKCNSSRGLQMIVTQRQYRPQLSASLLSVVVTGFIGTTSTFISMFLVDRFGRRTLFLVGGAQMLVAQLTIGCIMATQLGDHGQVSKTCALVLIFLIAVYVSGFAWSWGPLGWLVPSEIFPLEVRSAGQSITVAVNFLLTTAVAQLFLAMLCRMKAGIFFFFAAWLLAMTTFVYLLLPETKGLPIEQVRKLWAQHWFWRRFVTASNGEQDKLDC</sequence>
<feature type="transmembrane region" description="Helical" evidence="9">
    <location>
        <begin position="199"/>
        <end position="222"/>
    </location>
</feature>
<reference evidence="11 12" key="1">
    <citation type="submission" date="2012-08" db="EMBL/GenBank/DDBJ databases">
        <title>Oryza genome evolution.</title>
        <authorList>
            <person name="Wing R.A."/>
        </authorList>
    </citation>
    <scope>NUCLEOTIDE SEQUENCE</scope>
</reference>
<evidence type="ECO:0000256" key="5">
    <source>
        <dbReference type="ARBA" id="ARBA00022692"/>
    </source>
</evidence>
<feature type="transmembrane region" description="Helical" evidence="9">
    <location>
        <begin position="20"/>
        <end position="40"/>
    </location>
</feature>
<dbReference type="Gramene" id="LPERR09G02040.2">
    <property type="protein sequence ID" value="LPERR09G02040.2"/>
    <property type="gene ID" value="LPERR09G02040"/>
</dbReference>
<accession>A0A0D9XBU1</accession>
<dbReference type="EnsemblPlants" id="LPERR09G02040.2">
    <property type="protein sequence ID" value="LPERR09G02040.2"/>
    <property type="gene ID" value="LPERR09G02040"/>
</dbReference>
<dbReference type="Gramene" id="LPERR09G02040.1">
    <property type="protein sequence ID" value="LPERR09G02040.1"/>
    <property type="gene ID" value="LPERR09G02040"/>
</dbReference>